<protein>
    <recommendedName>
        <fullName evidence="1">Aldehyde dehydrogenase domain-containing protein</fullName>
    </recommendedName>
</protein>
<dbReference type="Gene3D" id="3.40.309.10">
    <property type="entry name" value="Aldehyde Dehydrogenase, Chain A, domain 2"/>
    <property type="match status" value="1"/>
</dbReference>
<dbReference type="SUPFAM" id="SSF53720">
    <property type="entry name" value="ALDH-like"/>
    <property type="match status" value="1"/>
</dbReference>
<evidence type="ECO:0000313" key="3">
    <source>
        <dbReference type="Proteomes" id="UP000250043"/>
    </source>
</evidence>
<evidence type="ECO:0000259" key="1">
    <source>
        <dbReference type="Pfam" id="PF00171"/>
    </source>
</evidence>
<keyword evidence="3" id="KW-1185">Reference proteome</keyword>
<evidence type="ECO:0000313" key="2">
    <source>
        <dbReference type="EMBL" id="OCH83619.1"/>
    </source>
</evidence>
<accession>A0A8E2DFB3</accession>
<gene>
    <name evidence="2" type="ORF">OBBRIDRAFT_840357</name>
</gene>
<sequence length="59" mass="6266">MQPHAPQPLPPTCADVARAITSSALMHSGQICMSTERVIVSRKVAPALTKALTVLRISN</sequence>
<dbReference type="InterPro" id="IPR016161">
    <property type="entry name" value="Ald_DH/histidinol_DH"/>
</dbReference>
<dbReference type="EMBL" id="KV722926">
    <property type="protein sequence ID" value="OCH83619.1"/>
    <property type="molecule type" value="Genomic_DNA"/>
</dbReference>
<dbReference type="GO" id="GO:0016620">
    <property type="term" value="F:oxidoreductase activity, acting on the aldehyde or oxo group of donors, NAD or NADP as acceptor"/>
    <property type="evidence" value="ECO:0007669"/>
    <property type="project" value="InterPro"/>
</dbReference>
<name>A0A8E2DFB3_9APHY</name>
<dbReference type="AlphaFoldDB" id="A0A8E2DFB3"/>
<dbReference type="Pfam" id="PF00171">
    <property type="entry name" value="Aldedh"/>
    <property type="match status" value="1"/>
</dbReference>
<dbReference type="InterPro" id="IPR016163">
    <property type="entry name" value="Ald_DH_C"/>
</dbReference>
<reference evidence="2 3" key="1">
    <citation type="submission" date="2016-07" db="EMBL/GenBank/DDBJ databases">
        <title>Draft genome of the white-rot fungus Obba rivulosa 3A-2.</title>
        <authorList>
            <consortium name="DOE Joint Genome Institute"/>
            <person name="Miettinen O."/>
            <person name="Riley R."/>
            <person name="Acob R."/>
            <person name="Barry K."/>
            <person name="Cullen D."/>
            <person name="De Vries R."/>
            <person name="Hainaut M."/>
            <person name="Hatakka A."/>
            <person name="Henrissat B."/>
            <person name="Hilden K."/>
            <person name="Kuo R."/>
            <person name="Labutti K."/>
            <person name="Lipzen A."/>
            <person name="Makela M.R."/>
            <person name="Sandor L."/>
            <person name="Spatafora J.W."/>
            <person name="Grigoriev I.V."/>
            <person name="Hibbett D.S."/>
        </authorList>
    </citation>
    <scope>NUCLEOTIDE SEQUENCE [LARGE SCALE GENOMIC DNA]</scope>
    <source>
        <strain evidence="2 3">3A-2</strain>
    </source>
</reference>
<dbReference type="InterPro" id="IPR015590">
    <property type="entry name" value="Aldehyde_DH_dom"/>
</dbReference>
<proteinExistence type="predicted"/>
<feature type="domain" description="Aldehyde dehydrogenase" evidence="1">
    <location>
        <begin position="15"/>
        <end position="53"/>
    </location>
</feature>
<organism evidence="2 3">
    <name type="scientific">Obba rivulosa</name>
    <dbReference type="NCBI Taxonomy" id="1052685"/>
    <lineage>
        <taxon>Eukaryota</taxon>
        <taxon>Fungi</taxon>
        <taxon>Dikarya</taxon>
        <taxon>Basidiomycota</taxon>
        <taxon>Agaricomycotina</taxon>
        <taxon>Agaricomycetes</taxon>
        <taxon>Polyporales</taxon>
        <taxon>Gelatoporiaceae</taxon>
        <taxon>Obba</taxon>
    </lineage>
</organism>
<dbReference type="Proteomes" id="UP000250043">
    <property type="component" value="Unassembled WGS sequence"/>
</dbReference>